<accession>A0A839T8S1</accession>
<dbReference type="Proteomes" id="UP000549250">
    <property type="component" value="Unassembled WGS sequence"/>
</dbReference>
<dbReference type="AlphaFoldDB" id="A0A839T8S1"/>
<keyword evidence="2" id="KW-1185">Reference proteome</keyword>
<gene>
    <name evidence="1" type="ORF">FHR87_002811</name>
</gene>
<reference evidence="1 2" key="1">
    <citation type="submission" date="2020-08" db="EMBL/GenBank/DDBJ databases">
        <title>Genomic Encyclopedia of Type Strains, Phase III (KMG-III): the genomes of soil and plant-associated and newly described type strains.</title>
        <authorList>
            <person name="Whitman W."/>
        </authorList>
    </citation>
    <scope>NUCLEOTIDE SEQUENCE [LARGE SCALE GENOMIC DNA]</scope>
    <source>
        <strain evidence="1 2">CECT 4462</strain>
    </source>
</reference>
<dbReference type="EMBL" id="JACHXI010000015">
    <property type="protein sequence ID" value="MBB3104395.1"/>
    <property type="molecule type" value="Genomic_DNA"/>
</dbReference>
<organism evidence="1 2">
    <name type="scientific">Azomonas macrocytogenes</name>
    <name type="common">Azotobacter macrocytogenes</name>
    <dbReference type="NCBI Taxonomy" id="69962"/>
    <lineage>
        <taxon>Bacteria</taxon>
        <taxon>Pseudomonadati</taxon>
        <taxon>Pseudomonadota</taxon>
        <taxon>Gammaproteobacteria</taxon>
        <taxon>Pseudomonadales</taxon>
        <taxon>Pseudomonadaceae</taxon>
        <taxon>Azomonas</taxon>
    </lineage>
</organism>
<evidence type="ECO:0000313" key="2">
    <source>
        <dbReference type="Proteomes" id="UP000549250"/>
    </source>
</evidence>
<sequence length="47" mass="5457">MYKITESLAALGLELFFRNSDEFVSECLTLGLKRWFSGQFSIFNPCF</sequence>
<protein>
    <submittedName>
        <fullName evidence="1">Uncharacterized protein</fullName>
    </submittedName>
</protein>
<evidence type="ECO:0000313" key="1">
    <source>
        <dbReference type="EMBL" id="MBB3104395.1"/>
    </source>
</evidence>
<comment type="caution">
    <text evidence="1">The sequence shown here is derived from an EMBL/GenBank/DDBJ whole genome shotgun (WGS) entry which is preliminary data.</text>
</comment>
<proteinExistence type="predicted"/>
<name>A0A839T8S1_AZOMA</name>